<reference evidence="1 2" key="1">
    <citation type="submission" date="2018-08" db="EMBL/GenBank/DDBJ databases">
        <title>Pseudooceanicola sediminis CY03 in the family Rhodobacteracea.</title>
        <authorList>
            <person name="Zhang Y.-J."/>
        </authorList>
    </citation>
    <scope>NUCLEOTIDE SEQUENCE [LARGE SCALE GENOMIC DNA]</scope>
    <source>
        <strain evidence="1 2">CY03</strain>
    </source>
</reference>
<dbReference type="Proteomes" id="UP000265848">
    <property type="component" value="Unassembled WGS sequence"/>
</dbReference>
<evidence type="ECO:0000313" key="1">
    <source>
        <dbReference type="EMBL" id="RII37110.1"/>
    </source>
</evidence>
<proteinExistence type="predicted"/>
<dbReference type="SUPFAM" id="SSF69118">
    <property type="entry name" value="AhpD-like"/>
    <property type="match status" value="1"/>
</dbReference>
<name>A0A399IVY3_9RHOB</name>
<accession>A0A399IVY3</accession>
<dbReference type="PANTHER" id="PTHR34846:SF11">
    <property type="entry name" value="4-CARBOXYMUCONOLACTONE DECARBOXYLASE FAMILY PROTEIN (AFU_ORTHOLOGUE AFUA_6G11590)"/>
    <property type="match status" value="1"/>
</dbReference>
<dbReference type="OrthoDB" id="9129225at2"/>
<dbReference type="InterPro" id="IPR029032">
    <property type="entry name" value="AhpD-like"/>
</dbReference>
<dbReference type="PANTHER" id="PTHR34846">
    <property type="entry name" value="4-CARBOXYMUCONOLACTONE DECARBOXYLASE FAMILY PROTEIN (AFU_ORTHOLOGUE AFUA_6G11590)"/>
    <property type="match status" value="1"/>
</dbReference>
<evidence type="ECO:0000313" key="2">
    <source>
        <dbReference type="Proteomes" id="UP000265848"/>
    </source>
</evidence>
<dbReference type="RefSeq" id="WP_119400645.1">
    <property type="nucleotide sequence ID" value="NZ_QWJJ01000022.1"/>
</dbReference>
<organism evidence="1 2">
    <name type="scientific">Pseudooceanicola sediminis</name>
    <dbReference type="NCBI Taxonomy" id="2211117"/>
    <lineage>
        <taxon>Bacteria</taxon>
        <taxon>Pseudomonadati</taxon>
        <taxon>Pseudomonadota</taxon>
        <taxon>Alphaproteobacteria</taxon>
        <taxon>Rhodobacterales</taxon>
        <taxon>Paracoccaceae</taxon>
        <taxon>Pseudooceanicola</taxon>
    </lineage>
</organism>
<keyword evidence="2" id="KW-1185">Reference proteome</keyword>
<sequence length="196" mass="21651">MGRIHFPDHATMTEAQKAVFDKIISGKRGELVGPLRAALHNPELADRWQQLGSVLRFDTTLPAQLNELAILITARRWSSILEWAIHERDARKTTLDPAVIDSLRHGQPPAFGEDHAAAEIYDFVTQLLMRGVPEQAVYDLVRTRWGELGVVELTAVVGYYSMVAMTLNAHEIPLPEGVTADLPDAPGALCDLPARV</sequence>
<dbReference type="AlphaFoldDB" id="A0A399IVY3"/>
<protein>
    <submittedName>
        <fullName evidence="1">Carboxymuconolactone decarboxylase family protein</fullName>
    </submittedName>
</protein>
<gene>
    <name evidence="1" type="ORF">DL237_19090</name>
</gene>
<dbReference type="Gene3D" id="1.20.1290.10">
    <property type="entry name" value="AhpD-like"/>
    <property type="match status" value="1"/>
</dbReference>
<comment type="caution">
    <text evidence="1">The sequence shown here is derived from an EMBL/GenBank/DDBJ whole genome shotgun (WGS) entry which is preliminary data.</text>
</comment>
<dbReference type="EMBL" id="QWJJ01000022">
    <property type="protein sequence ID" value="RII37110.1"/>
    <property type="molecule type" value="Genomic_DNA"/>
</dbReference>